<feature type="domain" description="HAMP" evidence="14">
    <location>
        <begin position="215"/>
        <end position="277"/>
    </location>
</feature>
<dbReference type="EC" id="2.7.13.3" evidence="3"/>
<dbReference type="InterPro" id="IPR003661">
    <property type="entry name" value="HisK_dim/P_dom"/>
</dbReference>
<dbReference type="InterPro" id="IPR003594">
    <property type="entry name" value="HATPase_dom"/>
</dbReference>
<evidence type="ECO:0000256" key="6">
    <source>
        <dbReference type="ARBA" id="ARBA00022692"/>
    </source>
</evidence>
<keyword evidence="6 12" id="KW-0812">Transmembrane</keyword>
<dbReference type="InterPro" id="IPR004358">
    <property type="entry name" value="Sig_transdc_His_kin-like_C"/>
</dbReference>
<keyword evidence="4" id="KW-0597">Phosphoprotein</keyword>
<dbReference type="InterPro" id="IPR050428">
    <property type="entry name" value="TCS_sensor_his_kinase"/>
</dbReference>
<evidence type="ECO:0000256" key="7">
    <source>
        <dbReference type="ARBA" id="ARBA00022777"/>
    </source>
</evidence>
<keyword evidence="10 12" id="KW-0472">Membrane</keyword>
<dbReference type="Gene3D" id="1.10.287.130">
    <property type="match status" value="1"/>
</dbReference>
<keyword evidence="8 12" id="KW-1133">Transmembrane helix</keyword>
<organism evidence="15 16">
    <name type="scientific">Brachybacterium sacelli</name>
    <dbReference type="NCBI Taxonomy" id="173364"/>
    <lineage>
        <taxon>Bacteria</taxon>
        <taxon>Bacillati</taxon>
        <taxon>Actinomycetota</taxon>
        <taxon>Actinomycetes</taxon>
        <taxon>Micrococcales</taxon>
        <taxon>Dermabacteraceae</taxon>
        <taxon>Brachybacterium</taxon>
    </lineage>
</organism>
<dbReference type="PANTHER" id="PTHR45436">
    <property type="entry name" value="SENSOR HISTIDINE KINASE YKOH"/>
    <property type="match status" value="1"/>
</dbReference>
<dbReference type="Gene3D" id="3.30.565.10">
    <property type="entry name" value="Histidine kinase-like ATPase, C-terminal domain"/>
    <property type="match status" value="1"/>
</dbReference>
<dbReference type="PRINTS" id="PR00344">
    <property type="entry name" value="BCTRLSENSOR"/>
</dbReference>
<evidence type="ECO:0000259" key="14">
    <source>
        <dbReference type="PROSITE" id="PS50885"/>
    </source>
</evidence>
<name>A0ABS4X135_9MICO</name>
<gene>
    <name evidence="15" type="ORF">JOF43_002053</name>
</gene>
<keyword evidence="5 15" id="KW-0808">Transferase</keyword>
<sequence length="506" mass="53751">MNTPARSHPETAPRPRRRRRDLRTTLVAVLVATVAVVCLAVGIVTHASLRTQLDAELDAQLHRAADRAVDRVQHAAPDGGPAGAPEPLPSPPSDGTSTPEPESGEFELTAHGEDEELLKAVWRDPEGTVHALSAEDVTVLEEALDERGDGPPTTAPLSIGTYRVVARDLGDGTLVVTGLPTDRMRSTLLRLDLTLLGAGAAALVVTGIGGSSIIRRTLRPLDGVAQLASEVARTPLEHGSVSLERRVPAAHTVPGTEVGDVGRALNHLLDNVEGAIEVRQHSEEAMRRFIADASHELRTPLTAIRGYAEMLRLTEDLGERGLQSIDRLEVQSARMTALVEDLLLLTRLDEHEPRPEEDVDLGEIVMESVMDARAAGGDHPVDVRVPDDPVVVPGDPRQLTQILVNLLSNARKHTPAGTGIDVRLREADGRAELVVADAGPGIDPGLVPEVFSRFTRADRARSGAEGTTGLGLSIARAITEAHGGTIDLASRPGRTVFTVSLPLVGA</sequence>
<evidence type="ECO:0000256" key="2">
    <source>
        <dbReference type="ARBA" id="ARBA00004236"/>
    </source>
</evidence>
<dbReference type="PROSITE" id="PS50885">
    <property type="entry name" value="HAMP"/>
    <property type="match status" value="1"/>
</dbReference>
<comment type="caution">
    <text evidence="15">The sequence shown here is derived from an EMBL/GenBank/DDBJ whole genome shotgun (WGS) entry which is preliminary data.</text>
</comment>
<dbReference type="SMART" id="SM00304">
    <property type="entry name" value="HAMP"/>
    <property type="match status" value="1"/>
</dbReference>
<accession>A0ABS4X135</accession>
<evidence type="ECO:0000313" key="15">
    <source>
        <dbReference type="EMBL" id="MBP2382096.1"/>
    </source>
</evidence>
<keyword evidence="7 15" id="KW-0418">Kinase</keyword>
<protein>
    <recommendedName>
        <fullName evidence="3">histidine kinase</fullName>
        <ecNumber evidence="3">2.7.13.3</ecNumber>
    </recommendedName>
</protein>
<proteinExistence type="predicted"/>
<evidence type="ECO:0000256" key="3">
    <source>
        <dbReference type="ARBA" id="ARBA00012438"/>
    </source>
</evidence>
<dbReference type="Gene3D" id="6.10.340.10">
    <property type="match status" value="1"/>
</dbReference>
<evidence type="ECO:0000259" key="13">
    <source>
        <dbReference type="PROSITE" id="PS50109"/>
    </source>
</evidence>
<evidence type="ECO:0000256" key="8">
    <source>
        <dbReference type="ARBA" id="ARBA00022989"/>
    </source>
</evidence>
<evidence type="ECO:0000256" key="1">
    <source>
        <dbReference type="ARBA" id="ARBA00000085"/>
    </source>
</evidence>
<dbReference type="InterPro" id="IPR003660">
    <property type="entry name" value="HAMP_dom"/>
</dbReference>
<evidence type="ECO:0000256" key="5">
    <source>
        <dbReference type="ARBA" id="ARBA00022679"/>
    </source>
</evidence>
<dbReference type="InterPro" id="IPR005467">
    <property type="entry name" value="His_kinase_dom"/>
</dbReference>
<dbReference type="Pfam" id="PF02518">
    <property type="entry name" value="HATPase_c"/>
    <property type="match status" value="1"/>
</dbReference>
<dbReference type="SMART" id="SM00388">
    <property type="entry name" value="HisKA"/>
    <property type="match status" value="1"/>
</dbReference>
<dbReference type="CDD" id="cd00075">
    <property type="entry name" value="HATPase"/>
    <property type="match status" value="1"/>
</dbReference>
<dbReference type="GO" id="GO:0004673">
    <property type="term" value="F:protein histidine kinase activity"/>
    <property type="evidence" value="ECO:0007669"/>
    <property type="project" value="UniProtKB-EC"/>
</dbReference>
<dbReference type="SUPFAM" id="SSF55874">
    <property type="entry name" value="ATPase domain of HSP90 chaperone/DNA topoisomerase II/histidine kinase"/>
    <property type="match status" value="1"/>
</dbReference>
<feature type="domain" description="Histidine kinase" evidence="13">
    <location>
        <begin position="292"/>
        <end position="505"/>
    </location>
</feature>
<evidence type="ECO:0000256" key="10">
    <source>
        <dbReference type="ARBA" id="ARBA00023136"/>
    </source>
</evidence>
<comment type="subcellular location">
    <subcellularLocation>
        <location evidence="2">Cell membrane</location>
    </subcellularLocation>
</comment>
<dbReference type="EMBL" id="JAGIOD010000001">
    <property type="protein sequence ID" value="MBP2382096.1"/>
    <property type="molecule type" value="Genomic_DNA"/>
</dbReference>
<evidence type="ECO:0000313" key="16">
    <source>
        <dbReference type="Proteomes" id="UP001519290"/>
    </source>
</evidence>
<dbReference type="SUPFAM" id="SSF47384">
    <property type="entry name" value="Homodimeric domain of signal transducing histidine kinase"/>
    <property type="match status" value="1"/>
</dbReference>
<evidence type="ECO:0000256" key="4">
    <source>
        <dbReference type="ARBA" id="ARBA00022553"/>
    </source>
</evidence>
<dbReference type="SMART" id="SM00387">
    <property type="entry name" value="HATPase_c"/>
    <property type="match status" value="1"/>
</dbReference>
<dbReference type="RefSeq" id="WP_209901723.1">
    <property type="nucleotide sequence ID" value="NZ_BAAAJW010000003.1"/>
</dbReference>
<dbReference type="CDD" id="cd00082">
    <property type="entry name" value="HisKA"/>
    <property type="match status" value="1"/>
</dbReference>
<dbReference type="InterPro" id="IPR036097">
    <property type="entry name" value="HisK_dim/P_sf"/>
</dbReference>
<evidence type="ECO:0000256" key="12">
    <source>
        <dbReference type="SAM" id="Phobius"/>
    </source>
</evidence>
<reference evidence="15 16" key="1">
    <citation type="submission" date="2021-03" db="EMBL/GenBank/DDBJ databases">
        <title>Sequencing the genomes of 1000 actinobacteria strains.</title>
        <authorList>
            <person name="Klenk H.-P."/>
        </authorList>
    </citation>
    <scope>NUCLEOTIDE SEQUENCE [LARGE SCALE GENOMIC DNA]</scope>
    <source>
        <strain evidence="15 16">DSM 14566</strain>
    </source>
</reference>
<dbReference type="Pfam" id="PF00512">
    <property type="entry name" value="HisKA"/>
    <property type="match status" value="1"/>
</dbReference>
<feature type="transmembrane region" description="Helical" evidence="12">
    <location>
        <begin position="24"/>
        <end position="44"/>
    </location>
</feature>
<dbReference type="PROSITE" id="PS50109">
    <property type="entry name" value="HIS_KIN"/>
    <property type="match status" value="1"/>
</dbReference>
<keyword evidence="9" id="KW-0902">Two-component regulatory system</keyword>
<evidence type="ECO:0000256" key="11">
    <source>
        <dbReference type="SAM" id="MobiDB-lite"/>
    </source>
</evidence>
<dbReference type="InterPro" id="IPR036890">
    <property type="entry name" value="HATPase_C_sf"/>
</dbReference>
<dbReference type="Proteomes" id="UP001519290">
    <property type="component" value="Unassembled WGS sequence"/>
</dbReference>
<keyword evidence="16" id="KW-1185">Reference proteome</keyword>
<comment type="catalytic activity">
    <reaction evidence="1">
        <text>ATP + protein L-histidine = ADP + protein N-phospho-L-histidine.</text>
        <dbReference type="EC" id="2.7.13.3"/>
    </reaction>
</comment>
<dbReference type="PANTHER" id="PTHR45436:SF5">
    <property type="entry name" value="SENSOR HISTIDINE KINASE TRCS"/>
    <property type="match status" value="1"/>
</dbReference>
<evidence type="ECO:0000256" key="9">
    <source>
        <dbReference type="ARBA" id="ARBA00023012"/>
    </source>
</evidence>
<feature type="region of interest" description="Disordered" evidence="11">
    <location>
        <begin position="68"/>
        <end position="105"/>
    </location>
</feature>